<evidence type="ECO:0000313" key="1">
    <source>
        <dbReference type="EMBL" id="KAK5779400.1"/>
    </source>
</evidence>
<gene>
    <name evidence="1" type="ORF">RI543_003291</name>
</gene>
<keyword evidence="2" id="KW-1185">Reference proteome</keyword>
<comment type="caution">
    <text evidence="1">The sequence shown here is derived from an EMBL/GenBank/DDBJ whole genome shotgun (WGS) entry which is preliminary data.</text>
</comment>
<dbReference type="Proteomes" id="UP001306508">
    <property type="component" value="Unassembled WGS sequence"/>
</dbReference>
<protein>
    <submittedName>
        <fullName evidence="1">Uncharacterized protein</fullName>
    </submittedName>
</protein>
<evidence type="ECO:0000313" key="2">
    <source>
        <dbReference type="Proteomes" id="UP001306508"/>
    </source>
</evidence>
<dbReference type="Gene3D" id="3.40.50.12120">
    <property type="entry name" value="POC1 chaperone"/>
    <property type="match status" value="1"/>
</dbReference>
<name>A0AAN8A8G5_9SACH</name>
<dbReference type="Pfam" id="PF10450">
    <property type="entry name" value="POC1"/>
    <property type="match status" value="1"/>
</dbReference>
<proteinExistence type="predicted"/>
<organism evidence="1 2">
    <name type="scientific">Arxiozyma heterogenica</name>
    <dbReference type="NCBI Taxonomy" id="278026"/>
    <lineage>
        <taxon>Eukaryota</taxon>
        <taxon>Fungi</taxon>
        <taxon>Dikarya</taxon>
        <taxon>Ascomycota</taxon>
        <taxon>Saccharomycotina</taxon>
        <taxon>Saccharomycetes</taxon>
        <taxon>Saccharomycetales</taxon>
        <taxon>Saccharomycetaceae</taxon>
        <taxon>Arxiozyma</taxon>
    </lineage>
</organism>
<sequence length="313" mass="35658">MLFKQWSDFVQPRHELDSPIITSNDESLQKSPLPSIVIASDLDFNKYQKIVLTTKVMNPLFHSIKSIRSKIVGYIESSLTIPKELLSKTNDFSRNLNQNVNTLAHSWDYNENFPNQFDPDLDETNGTTKQDKLVQFKFPIVELSNDYSNNDFNTILLISIGENLLKFSPIFSNVIAQELISKLSNYSNEIIIIGTSDKIYQYRAISLSSCTLQLPEFLTGVCASLIHYLINLNMNNFKGHFVPSEGPTGFEKLSITSMDTLIDISINELISTIETELDIKNYRDECHLMEDGSLSPENVVLLYVFWGSINYLD</sequence>
<dbReference type="GO" id="GO:0043248">
    <property type="term" value="P:proteasome assembly"/>
    <property type="evidence" value="ECO:0007669"/>
    <property type="project" value="InterPro"/>
</dbReference>
<dbReference type="InterPro" id="IPR018855">
    <property type="entry name" value="Psome_chaperone_1_fun"/>
</dbReference>
<dbReference type="AlphaFoldDB" id="A0AAN8A8G5"/>
<dbReference type="InterPro" id="IPR038605">
    <property type="entry name" value="Pba1_sf"/>
</dbReference>
<reference evidence="2" key="1">
    <citation type="submission" date="2023-07" db="EMBL/GenBank/DDBJ databases">
        <title>A draft genome of Kazachstania heterogenica Y-27499.</title>
        <authorList>
            <person name="Donic C."/>
            <person name="Kralova J.S."/>
            <person name="Fidel L."/>
            <person name="Ben-Dor S."/>
            <person name="Jung S."/>
        </authorList>
    </citation>
    <scope>NUCLEOTIDE SEQUENCE [LARGE SCALE GENOMIC DNA]</scope>
    <source>
        <strain evidence="2">Y27499</strain>
    </source>
</reference>
<accession>A0AAN8A8G5</accession>
<dbReference type="EMBL" id="JAWIZZ010000047">
    <property type="protein sequence ID" value="KAK5779400.1"/>
    <property type="molecule type" value="Genomic_DNA"/>
</dbReference>